<reference evidence="1 2" key="1">
    <citation type="submission" date="2014-02" db="EMBL/GenBank/DDBJ databases">
        <title>Draft genome sequence of Lysinibacillus odysseyi NBRC 100172.</title>
        <authorList>
            <person name="Zhang F."/>
            <person name="Wang G."/>
            <person name="Zhang L."/>
        </authorList>
    </citation>
    <scope>NUCLEOTIDE SEQUENCE [LARGE SCALE GENOMIC DNA]</scope>
    <source>
        <strain evidence="1 2">NBRC 100172</strain>
    </source>
</reference>
<organism evidence="1 2">
    <name type="scientific">Lysinibacillus odysseyi 34hs-1 = NBRC 100172</name>
    <dbReference type="NCBI Taxonomy" id="1220589"/>
    <lineage>
        <taxon>Bacteria</taxon>
        <taxon>Bacillati</taxon>
        <taxon>Bacillota</taxon>
        <taxon>Bacilli</taxon>
        <taxon>Bacillales</taxon>
        <taxon>Bacillaceae</taxon>
        <taxon>Lysinibacillus</taxon>
    </lineage>
</organism>
<protein>
    <recommendedName>
        <fullName evidence="3">Phage gp6-like head-tail connector protein</fullName>
    </recommendedName>
</protein>
<dbReference type="Proteomes" id="UP000030437">
    <property type="component" value="Unassembled WGS sequence"/>
</dbReference>
<sequence length="104" mass="12012">MVEPITQEIIEEFKLRMRLGDDEDDNLRRILKASLEDLRDVCGDYDINTSGRFKELVFERSRYVYNDALEYFHTNFLTQINNLSIAKALESSSSSVEGEGNEAI</sequence>
<accession>A0A0A3IVI0</accession>
<proteinExistence type="predicted"/>
<dbReference type="AlphaFoldDB" id="A0A0A3IVI0"/>
<dbReference type="EMBL" id="JPVP01000037">
    <property type="protein sequence ID" value="KGR88721.1"/>
    <property type="molecule type" value="Genomic_DNA"/>
</dbReference>
<keyword evidence="2" id="KW-1185">Reference proteome</keyword>
<evidence type="ECO:0000313" key="2">
    <source>
        <dbReference type="Proteomes" id="UP000030437"/>
    </source>
</evidence>
<gene>
    <name evidence="1" type="ORF">CD32_01265</name>
</gene>
<dbReference type="eggNOG" id="ENOG50333N9">
    <property type="taxonomic scope" value="Bacteria"/>
</dbReference>
<dbReference type="OrthoDB" id="2236831at2"/>
<evidence type="ECO:0008006" key="3">
    <source>
        <dbReference type="Google" id="ProtNLM"/>
    </source>
</evidence>
<evidence type="ECO:0000313" key="1">
    <source>
        <dbReference type="EMBL" id="KGR88721.1"/>
    </source>
</evidence>
<dbReference type="RefSeq" id="WP_036150373.1">
    <property type="nucleotide sequence ID" value="NZ_AVCX01000026.1"/>
</dbReference>
<comment type="caution">
    <text evidence="1">The sequence shown here is derived from an EMBL/GenBank/DDBJ whole genome shotgun (WGS) entry which is preliminary data.</text>
</comment>
<dbReference type="STRING" id="1220589.CD32_01265"/>
<name>A0A0A3IVI0_9BACI</name>